<name>A0A8J4WV93_CLAMG</name>
<organism evidence="2 3">
    <name type="scientific">Clarias magur</name>
    <name type="common">Asian catfish</name>
    <name type="synonym">Macropteronotus magur</name>
    <dbReference type="NCBI Taxonomy" id="1594786"/>
    <lineage>
        <taxon>Eukaryota</taxon>
        <taxon>Metazoa</taxon>
        <taxon>Chordata</taxon>
        <taxon>Craniata</taxon>
        <taxon>Vertebrata</taxon>
        <taxon>Euteleostomi</taxon>
        <taxon>Actinopterygii</taxon>
        <taxon>Neopterygii</taxon>
        <taxon>Teleostei</taxon>
        <taxon>Ostariophysi</taxon>
        <taxon>Siluriformes</taxon>
        <taxon>Clariidae</taxon>
        <taxon>Clarias</taxon>
    </lineage>
</organism>
<dbReference type="AlphaFoldDB" id="A0A8J4WV93"/>
<comment type="caution">
    <text evidence="2">The sequence shown here is derived from an EMBL/GenBank/DDBJ whole genome shotgun (WGS) entry which is preliminary data.</text>
</comment>
<accession>A0A8J4WV93</accession>
<protein>
    <submittedName>
        <fullName evidence="2">Uncharacterized protein</fullName>
    </submittedName>
</protein>
<feature type="non-terminal residue" evidence="2">
    <location>
        <position position="183"/>
    </location>
</feature>
<feature type="compositionally biased region" description="Basic and acidic residues" evidence="1">
    <location>
        <begin position="136"/>
        <end position="152"/>
    </location>
</feature>
<feature type="region of interest" description="Disordered" evidence="1">
    <location>
        <begin position="112"/>
        <end position="183"/>
    </location>
</feature>
<feature type="compositionally biased region" description="Polar residues" evidence="1">
    <location>
        <begin position="153"/>
        <end position="169"/>
    </location>
</feature>
<proteinExistence type="predicted"/>
<reference evidence="2" key="1">
    <citation type="submission" date="2020-07" db="EMBL/GenBank/DDBJ databases">
        <title>Clarias magur genome sequencing, assembly and annotation.</title>
        <authorList>
            <person name="Kushwaha B."/>
            <person name="Kumar R."/>
            <person name="Das P."/>
            <person name="Joshi C.G."/>
            <person name="Kumar D."/>
            <person name="Nagpure N.S."/>
            <person name="Pandey M."/>
            <person name="Agarwal S."/>
            <person name="Srivastava S."/>
            <person name="Singh M."/>
            <person name="Sahoo L."/>
            <person name="Jayasankar P."/>
            <person name="Meher P.K."/>
            <person name="Koringa P.G."/>
            <person name="Iquebal M.A."/>
            <person name="Das S.P."/>
            <person name="Bit A."/>
            <person name="Patnaik S."/>
            <person name="Patel N."/>
            <person name="Shah T.M."/>
            <person name="Hinsu A."/>
            <person name="Jena J.K."/>
        </authorList>
    </citation>
    <scope>NUCLEOTIDE SEQUENCE</scope>
    <source>
        <strain evidence="2">CIFAMagur01</strain>
        <tissue evidence="2">Testis</tissue>
    </source>
</reference>
<evidence type="ECO:0000256" key="1">
    <source>
        <dbReference type="SAM" id="MobiDB-lite"/>
    </source>
</evidence>
<evidence type="ECO:0000313" key="2">
    <source>
        <dbReference type="EMBL" id="KAF5892352.1"/>
    </source>
</evidence>
<feature type="region of interest" description="Disordered" evidence="1">
    <location>
        <begin position="1"/>
        <end position="34"/>
    </location>
</feature>
<sequence>MDYLADNLRGLRSPSSIIQPTPRQPFSAYGPSQVQPELVSHDDLINHQPRQSARQAGRPYKYYNLDQRNYNDPPTNYRDYGRLDTAIQFMPHDYSQHESYPAENRRPVIYSPHAKSQGYPQHYDGQVGASLNYGSYERHSEHPTYPHHERSSHSYPDTAGQSENHSQPYHSRHPPPRNPYVEP</sequence>
<gene>
    <name evidence="2" type="ORF">DAT39_017943</name>
</gene>
<keyword evidence="3" id="KW-1185">Reference proteome</keyword>
<dbReference type="Proteomes" id="UP000727407">
    <property type="component" value="Unassembled WGS sequence"/>
</dbReference>
<evidence type="ECO:0000313" key="3">
    <source>
        <dbReference type="Proteomes" id="UP000727407"/>
    </source>
</evidence>
<dbReference type="EMBL" id="QNUK01000508">
    <property type="protein sequence ID" value="KAF5892352.1"/>
    <property type="molecule type" value="Genomic_DNA"/>
</dbReference>